<evidence type="ECO:0000313" key="6">
    <source>
        <dbReference type="EMBL" id="CAE0601818.1"/>
    </source>
</evidence>
<dbReference type="GO" id="GO:0004602">
    <property type="term" value="F:glutathione peroxidase activity"/>
    <property type="evidence" value="ECO:0007669"/>
    <property type="project" value="TreeGrafter"/>
</dbReference>
<keyword evidence="4 5" id="KW-0472">Membrane</keyword>
<keyword evidence="2 5" id="KW-0812">Transmembrane</keyword>
<dbReference type="Pfam" id="PF01124">
    <property type="entry name" value="MAPEG"/>
    <property type="match status" value="1"/>
</dbReference>
<dbReference type="Gene3D" id="1.20.120.550">
    <property type="entry name" value="Membrane associated eicosanoid/glutathione metabolism-like domain"/>
    <property type="match status" value="1"/>
</dbReference>
<protein>
    <recommendedName>
        <fullName evidence="7">Microsomal glutathione S-transferase 3</fullName>
    </recommendedName>
</protein>
<dbReference type="PANTHER" id="PTHR10250:SF26">
    <property type="entry name" value="GLUTATHIONE S-TRANSFERASE 3, MITOCHONDRIAL"/>
    <property type="match status" value="1"/>
</dbReference>
<accession>A0A6V2ZPL1</accession>
<name>A0A6V2ZPL1_EMIHU</name>
<dbReference type="InterPro" id="IPR001129">
    <property type="entry name" value="Membr-assoc_MAPEG"/>
</dbReference>
<dbReference type="GO" id="GO:0005635">
    <property type="term" value="C:nuclear envelope"/>
    <property type="evidence" value="ECO:0007669"/>
    <property type="project" value="TreeGrafter"/>
</dbReference>
<feature type="transmembrane region" description="Helical" evidence="5">
    <location>
        <begin position="12"/>
        <end position="32"/>
    </location>
</feature>
<dbReference type="InterPro" id="IPR023352">
    <property type="entry name" value="MAPEG-like_dom_sf"/>
</dbReference>
<dbReference type="GO" id="GO:0004364">
    <property type="term" value="F:glutathione transferase activity"/>
    <property type="evidence" value="ECO:0007669"/>
    <property type="project" value="TreeGrafter"/>
</dbReference>
<evidence type="ECO:0008006" key="7">
    <source>
        <dbReference type="Google" id="ProtNLM"/>
    </source>
</evidence>
<reference evidence="6" key="1">
    <citation type="submission" date="2021-01" db="EMBL/GenBank/DDBJ databases">
        <authorList>
            <person name="Corre E."/>
            <person name="Pelletier E."/>
            <person name="Niang G."/>
            <person name="Scheremetjew M."/>
            <person name="Finn R."/>
            <person name="Kale V."/>
            <person name="Holt S."/>
            <person name="Cochrane G."/>
            <person name="Meng A."/>
            <person name="Brown T."/>
            <person name="Cohen L."/>
        </authorList>
    </citation>
    <scope>NUCLEOTIDE SEQUENCE</scope>
    <source>
        <strain evidence="6">379</strain>
    </source>
</reference>
<evidence type="ECO:0000256" key="2">
    <source>
        <dbReference type="ARBA" id="ARBA00022692"/>
    </source>
</evidence>
<dbReference type="GO" id="GO:0006691">
    <property type="term" value="P:leukotriene metabolic process"/>
    <property type="evidence" value="ECO:0007669"/>
    <property type="project" value="UniProtKB-ARBA"/>
</dbReference>
<evidence type="ECO:0000256" key="4">
    <source>
        <dbReference type="ARBA" id="ARBA00023136"/>
    </source>
</evidence>
<organism evidence="6">
    <name type="scientific">Emiliania huxleyi</name>
    <name type="common">Coccolithophore</name>
    <name type="synonym">Pontosphaera huxleyi</name>
    <dbReference type="NCBI Taxonomy" id="2903"/>
    <lineage>
        <taxon>Eukaryota</taxon>
        <taxon>Haptista</taxon>
        <taxon>Haptophyta</taxon>
        <taxon>Prymnesiophyceae</taxon>
        <taxon>Isochrysidales</taxon>
        <taxon>Noelaerhabdaceae</taxon>
        <taxon>Emiliania</taxon>
    </lineage>
</organism>
<feature type="transmembrane region" description="Helical" evidence="5">
    <location>
        <begin position="84"/>
        <end position="103"/>
    </location>
</feature>
<dbReference type="SUPFAM" id="SSF161084">
    <property type="entry name" value="MAPEG domain-like"/>
    <property type="match status" value="1"/>
</dbReference>
<dbReference type="AlphaFoldDB" id="A0A6V2ZPL1"/>
<sequence length="143" mass="15663">MAPLSLSSEFGYAVAVVGASYLANIYGAIKVVTARKKYDIKYPTLYSTGTTKNDEMYNCAQRAHQNTLEGLPVVNLMMLSSATVYPRAAALFGFTWVVGRFLYIRGYTEGGPEGRRIGGIVSHLGDFPLLITTFCAAWHLLRA</sequence>
<keyword evidence="3 5" id="KW-1133">Transmembrane helix</keyword>
<dbReference type="GO" id="GO:0005783">
    <property type="term" value="C:endoplasmic reticulum"/>
    <property type="evidence" value="ECO:0007669"/>
    <property type="project" value="TreeGrafter"/>
</dbReference>
<dbReference type="InterPro" id="IPR050997">
    <property type="entry name" value="MAPEG"/>
</dbReference>
<dbReference type="EMBL" id="HBIR01062313">
    <property type="protein sequence ID" value="CAE0601818.1"/>
    <property type="molecule type" value="Transcribed_RNA"/>
</dbReference>
<dbReference type="GO" id="GO:0016020">
    <property type="term" value="C:membrane"/>
    <property type="evidence" value="ECO:0007669"/>
    <property type="project" value="UniProtKB-SubCell"/>
</dbReference>
<comment type="subcellular location">
    <subcellularLocation>
        <location evidence="1">Membrane</location>
        <topology evidence="1">Multi-pass membrane protein</topology>
    </subcellularLocation>
</comment>
<evidence type="ECO:0000256" key="1">
    <source>
        <dbReference type="ARBA" id="ARBA00004141"/>
    </source>
</evidence>
<feature type="transmembrane region" description="Helical" evidence="5">
    <location>
        <begin position="123"/>
        <end position="141"/>
    </location>
</feature>
<gene>
    <name evidence="6" type="ORF">EHUX00137_LOCUS48357</name>
</gene>
<evidence type="ECO:0000256" key="3">
    <source>
        <dbReference type="ARBA" id="ARBA00022989"/>
    </source>
</evidence>
<proteinExistence type="predicted"/>
<dbReference type="PANTHER" id="PTHR10250">
    <property type="entry name" value="MICROSOMAL GLUTATHIONE S-TRANSFERASE"/>
    <property type="match status" value="1"/>
</dbReference>
<evidence type="ECO:0000256" key="5">
    <source>
        <dbReference type="SAM" id="Phobius"/>
    </source>
</evidence>